<dbReference type="SUPFAM" id="SSF51045">
    <property type="entry name" value="WW domain"/>
    <property type="match status" value="3"/>
</dbReference>
<dbReference type="Proteomes" id="UP001153620">
    <property type="component" value="Chromosome 2"/>
</dbReference>
<gene>
    <name evidence="5" type="ORF">CHIRRI_LOCUS8658</name>
</gene>
<dbReference type="FunFam" id="1.10.10.440:FF:000001">
    <property type="entry name" value="Transcription elongation regulator 1 like"/>
    <property type="match status" value="1"/>
</dbReference>
<feature type="compositionally biased region" description="Polar residues" evidence="2">
    <location>
        <begin position="31"/>
        <end position="68"/>
    </location>
</feature>
<dbReference type="InterPro" id="IPR036020">
    <property type="entry name" value="WW_dom_sf"/>
</dbReference>
<accession>A0A9N9RZJ1</accession>
<evidence type="ECO:0000313" key="6">
    <source>
        <dbReference type="Proteomes" id="UP001153620"/>
    </source>
</evidence>
<name>A0A9N9RZJ1_9DIPT</name>
<protein>
    <recommendedName>
        <fullName evidence="7">Transcription elongation regulator 1</fullName>
    </recommendedName>
</protein>
<feature type="compositionally biased region" description="Basic residues" evidence="2">
    <location>
        <begin position="690"/>
        <end position="707"/>
    </location>
</feature>
<evidence type="ECO:0008006" key="7">
    <source>
        <dbReference type="Google" id="ProtNLM"/>
    </source>
</evidence>
<feature type="region of interest" description="Disordered" evidence="2">
    <location>
        <begin position="394"/>
        <end position="451"/>
    </location>
</feature>
<dbReference type="SUPFAM" id="SSF81698">
    <property type="entry name" value="FF domain"/>
    <property type="match status" value="5"/>
</dbReference>
<evidence type="ECO:0000259" key="4">
    <source>
        <dbReference type="PROSITE" id="PS51676"/>
    </source>
</evidence>
<evidence type="ECO:0000313" key="5">
    <source>
        <dbReference type="EMBL" id="CAG9805790.1"/>
    </source>
</evidence>
<reference evidence="5" key="1">
    <citation type="submission" date="2022-01" db="EMBL/GenBank/DDBJ databases">
        <authorList>
            <person name="King R."/>
        </authorList>
    </citation>
    <scope>NUCLEOTIDE SEQUENCE</scope>
</reference>
<feature type="compositionally biased region" description="Basic and acidic residues" evidence="2">
    <location>
        <begin position="760"/>
        <end position="814"/>
    </location>
</feature>
<dbReference type="SMART" id="SM00456">
    <property type="entry name" value="WW"/>
    <property type="match status" value="3"/>
</dbReference>
<feature type="domain" description="FF" evidence="4">
    <location>
        <begin position="559"/>
        <end position="614"/>
    </location>
</feature>
<organism evidence="5 6">
    <name type="scientific">Chironomus riparius</name>
    <dbReference type="NCBI Taxonomy" id="315576"/>
    <lineage>
        <taxon>Eukaryota</taxon>
        <taxon>Metazoa</taxon>
        <taxon>Ecdysozoa</taxon>
        <taxon>Arthropoda</taxon>
        <taxon>Hexapoda</taxon>
        <taxon>Insecta</taxon>
        <taxon>Pterygota</taxon>
        <taxon>Neoptera</taxon>
        <taxon>Endopterygota</taxon>
        <taxon>Diptera</taxon>
        <taxon>Nematocera</taxon>
        <taxon>Chironomoidea</taxon>
        <taxon>Chironomidae</taxon>
        <taxon>Chironominae</taxon>
        <taxon>Chironomus</taxon>
    </lineage>
</organism>
<feature type="domain" description="FF" evidence="4">
    <location>
        <begin position="834"/>
        <end position="889"/>
    </location>
</feature>
<dbReference type="OrthoDB" id="63972at2759"/>
<feature type="domain" description="WW" evidence="3">
    <location>
        <begin position="355"/>
        <end position="388"/>
    </location>
</feature>
<dbReference type="InterPro" id="IPR002713">
    <property type="entry name" value="FF_domain"/>
</dbReference>
<keyword evidence="6" id="KW-1185">Reference proteome</keyword>
<dbReference type="FunFam" id="1.10.10.440:FF:000005">
    <property type="entry name" value="Transcription elongation regulator 1 (CA150)"/>
    <property type="match status" value="1"/>
</dbReference>
<dbReference type="Pfam" id="PF01846">
    <property type="entry name" value="FF"/>
    <property type="match status" value="6"/>
</dbReference>
<dbReference type="FunFam" id="2.20.70.10:FF:000049">
    <property type="entry name" value="Transcription elongation regulator 1-like"/>
    <property type="match status" value="1"/>
</dbReference>
<proteinExistence type="predicted"/>
<dbReference type="PANTHER" id="PTHR15377:SF3">
    <property type="entry name" value="WW DOMAIN-CONTAINING PROTEIN"/>
    <property type="match status" value="1"/>
</dbReference>
<dbReference type="Gene3D" id="1.10.10.440">
    <property type="entry name" value="FF domain"/>
    <property type="match status" value="6"/>
</dbReference>
<feature type="region of interest" description="Disordered" evidence="2">
    <location>
        <begin position="686"/>
        <end position="814"/>
    </location>
</feature>
<evidence type="ECO:0000256" key="1">
    <source>
        <dbReference type="ARBA" id="ARBA00022737"/>
    </source>
</evidence>
<dbReference type="PROSITE" id="PS51676">
    <property type="entry name" value="FF"/>
    <property type="match status" value="5"/>
</dbReference>
<dbReference type="AlphaFoldDB" id="A0A9N9RZJ1"/>
<dbReference type="InterPro" id="IPR036517">
    <property type="entry name" value="FF_domain_sf"/>
</dbReference>
<dbReference type="FunFam" id="1.10.10.440:FF:000006">
    <property type="entry name" value="Transcription elongation regulator 1 (CA150)"/>
    <property type="match status" value="1"/>
</dbReference>
<feature type="domain" description="FF" evidence="4">
    <location>
        <begin position="890"/>
        <end position="946"/>
    </location>
</feature>
<feature type="domain" description="FF" evidence="4">
    <location>
        <begin position="627"/>
        <end position="682"/>
    </location>
</feature>
<feature type="compositionally biased region" description="Basic and acidic residues" evidence="2">
    <location>
        <begin position="405"/>
        <end position="418"/>
    </location>
</feature>
<dbReference type="PROSITE" id="PS01159">
    <property type="entry name" value="WW_DOMAIN_1"/>
    <property type="match status" value="1"/>
</dbReference>
<dbReference type="EMBL" id="OU895878">
    <property type="protein sequence ID" value="CAG9805790.1"/>
    <property type="molecule type" value="Genomic_DNA"/>
</dbReference>
<reference evidence="5" key="2">
    <citation type="submission" date="2022-10" db="EMBL/GenBank/DDBJ databases">
        <authorList>
            <consortium name="ENA_rothamsted_submissions"/>
            <consortium name="culmorum"/>
            <person name="King R."/>
        </authorList>
    </citation>
    <scope>NUCLEOTIDE SEQUENCE</scope>
</reference>
<dbReference type="CDD" id="cd00201">
    <property type="entry name" value="WW"/>
    <property type="match status" value="3"/>
</dbReference>
<feature type="domain" description="FF" evidence="4">
    <location>
        <begin position="492"/>
        <end position="547"/>
    </location>
</feature>
<feature type="compositionally biased region" description="Basic and acidic residues" evidence="2">
    <location>
        <begin position="324"/>
        <end position="349"/>
    </location>
</feature>
<dbReference type="GO" id="GO:0070063">
    <property type="term" value="F:RNA polymerase binding"/>
    <property type="evidence" value="ECO:0007669"/>
    <property type="project" value="InterPro"/>
</dbReference>
<sequence length="1034" mass="121617">MESDEGTSAVDNGEQEENVFSNDFTDDFENGWNNENSDNQPPMNQQAPTSQQQPVPVQNENRFVPNNSNRGTNRGGKMNRGGRGAGPNNWNPHQSGPPPQQPQQLQQELWVETKTGDNKSYFYHAVTRETTWNRPDGPNIKVMTQAEFEAYTRQQMRPMEQQRPEQIKDPKMTMMPPNLMEHNTHLPPPTQQMPPFMPPFNANVSPFGMHAPPHFNAPFPQWQPPNDPAKMFDNRIDPKILAKAAEWTEHRAPDGRPYYFSSARGESVWERPQALRELDEARAAFMHQQPPITSSQGSITFDSAGNMVKPGALMQKPPIDVVDPAEKDRKRKEEMEKAKLPPKPQDKTRPISSTPIAGTPWCVVWTGDSRVFFYNPSSRQSVWERPQDLVGRPDVDKAVGAIPDQLKKDGNVKEEVQVSEKANNPGTKVESEKSSEEEEEDDEVPTKKSKVEEQIAVPVKIQNAPPIVEKKVEVKDPAVEAELKAAKERAQIPLEVRVKQFKEMLKEKEVSAFSTWEKELHKIVFDQRYLLLASKERKQVFEKYVKDRAEDERREKRFKAQKKRDDFKTLMEEANLHSRSNFSDFCSRYSREERYKGIEKMREREHLFNDFLSELRRREKDEKHLKKEQIRKEFFDLLKSHSEIDRHSHWMDIKKKLDQDPRYKAITDSIQREDYFYEYVKMLKDERKKEKSKKAKKSEKKEKKKKSKDKDRHRNESINSINDSENKSNDDSVKIEKESPEKNDDEIKPTDMEIDDEDIKSDGMDVDKSGTESEKDQEDGEHSGTDEDSETEKVRKDKERQQRAEASIKEREKQVQLKLAEHLRDRDKERQHHKHDEAIRNFGALLADLVRNPDLTWKEAKKLLKKDHRYDSDLDREERERLFNDHINLLAKKKRDKFREMLEEITTLELTSPWKEVKRQIRDDPRYSKFGNSDRCEREFRDYIRDKTANAKSEFKELLQECKLITHKSFDLYKENHNHLKEIEDILKNDKRYLVLEHMPRERTDMILYYFEDLKKKGFPAPITQTVDNNRRKK</sequence>
<keyword evidence="1" id="KW-0677">Repeat</keyword>
<dbReference type="InterPro" id="IPR057565">
    <property type="entry name" value="WW_TCRG1_3rd"/>
</dbReference>
<dbReference type="Pfam" id="PF00397">
    <property type="entry name" value="WW"/>
    <property type="match status" value="2"/>
</dbReference>
<dbReference type="InterPro" id="IPR001202">
    <property type="entry name" value="WW_dom"/>
</dbReference>
<dbReference type="Gene3D" id="2.20.70.10">
    <property type="match status" value="3"/>
</dbReference>
<dbReference type="InterPro" id="IPR045148">
    <property type="entry name" value="TCRG1-like"/>
</dbReference>
<dbReference type="Pfam" id="PF23517">
    <property type="entry name" value="WW_TCERG1"/>
    <property type="match status" value="1"/>
</dbReference>
<feature type="region of interest" description="Disordered" evidence="2">
    <location>
        <begin position="310"/>
        <end position="354"/>
    </location>
</feature>
<feature type="domain" description="WW" evidence="3">
    <location>
        <begin position="247"/>
        <end position="274"/>
    </location>
</feature>
<dbReference type="PANTHER" id="PTHR15377">
    <property type="entry name" value="TRANSCRIPTION ELONGATION REGULATOR 1"/>
    <property type="match status" value="1"/>
</dbReference>
<dbReference type="GO" id="GO:0005634">
    <property type="term" value="C:nucleus"/>
    <property type="evidence" value="ECO:0007669"/>
    <property type="project" value="TreeGrafter"/>
</dbReference>
<evidence type="ECO:0000256" key="2">
    <source>
        <dbReference type="SAM" id="MobiDB-lite"/>
    </source>
</evidence>
<dbReference type="SMART" id="SM00441">
    <property type="entry name" value="FF"/>
    <property type="match status" value="6"/>
</dbReference>
<evidence type="ECO:0000259" key="3">
    <source>
        <dbReference type="PROSITE" id="PS50020"/>
    </source>
</evidence>
<feature type="compositionally biased region" description="Basic and acidic residues" evidence="2">
    <location>
        <begin position="724"/>
        <end position="751"/>
    </location>
</feature>
<feature type="domain" description="WW" evidence="3">
    <location>
        <begin position="110"/>
        <end position="137"/>
    </location>
</feature>
<dbReference type="PROSITE" id="PS50020">
    <property type="entry name" value="WW_DOMAIN_2"/>
    <property type="match status" value="3"/>
</dbReference>
<feature type="region of interest" description="Disordered" evidence="2">
    <location>
        <begin position="1"/>
        <end position="107"/>
    </location>
</feature>
<dbReference type="GO" id="GO:0003712">
    <property type="term" value="F:transcription coregulator activity"/>
    <property type="evidence" value="ECO:0007669"/>
    <property type="project" value="TreeGrafter"/>
</dbReference>